<dbReference type="Proteomes" id="UP000831113">
    <property type="component" value="Plasmid unnamed2"/>
</dbReference>
<reference evidence="2 3" key="1">
    <citation type="submission" date="2022-03" db="EMBL/GenBank/DDBJ databases">
        <title>Hymenobactersp. isolated from the air.</title>
        <authorList>
            <person name="Won M."/>
            <person name="Kwon S.-W."/>
        </authorList>
    </citation>
    <scope>NUCLEOTIDE SEQUENCE [LARGE SCALE GENOMIC DNA]</scope>
    <source>
        <strain evidence="2 3">KACC 21982</strain>
        <plasmid evidence="2 3">unnamed2</plasmid>
    </source>
</reference>
<keyword evidence="3" id="KW-1185">Reference proteome</keyword>
<proteinExistence type="predicted"/>
<protein>
    <submittedName>
        <fullName evidence="2">Uncharacterized protein</fullName>
    </submittedName>
</protein>
<keyword evidence="1" id="KW-0732">Signal</keyword>
<sequence length="322" mass="36794">MKIILLVFLVFSSLLIQAQNPSSTQTDSSTIESKIYPGGREVKETVTKRDLVYYRFYRNNTPQVTSTATYNKSGRSIGVSKEYDDDGKLLYSIDHDHGSWNVANKSAYPFYSVQQQMKRKADELIAATYGREFLKNHVIWSVDGSYIYNQAESGNWSDSFSSKPTKFLFRYDVKLDKTHVYKELIQFELDQTGKFIPNEFEAVSGFEKLAQVPAQGFNLSYKAAIEATKQKSGIRNQPLQGFLKWESLKKPSFYNGHFRFYVPIKTGSVENLNPKGRSSVTDQFDVYSFNPWTGAFIEKKKMKAVRSWEENSGSSTGLMPTE</sequence>
<accession>A0ABY4D4H3</accession>
<evidence type="ECO:0000313" key="2">
    <source>
        <dbReference type="EMBL" id="UOG77410.1"/>
    </source>
</evidence>
<keyword evidence="2" id="KW-0614">Plasmid</keyword>
<evidence type="ECO:0000256" key="1">
    <source>
        <dbReference type="SAM" id="SignalP"/>
    </source>
</evidence>
<organism evidence="2 3">
    <name type="scientific">Hymenobacter tibetensis</name>
    <dbReference type="NCBI Taxonomy" id="497967"/>
    <lineage>
        <taxon>Bacteria</taxon>
        <taxon>Pseudomonadati</taxon>
        <taxon>Bacteroidota</taxon>
        <taxon>Cytophagia</taxon>
        <taxon>Cytophagales</taxon>
        <taxon>Hymenobacteraceae</taxon>
        <taxon>Hymenobacter</taxon>
    </lineage>
</organism>
<evidence type="ECO:0000313" key="3">
    <source>
        <dbReference type="Proteomes" id="UP000831113"/>
    </source>
</evidence>
<dbReference type="RefSeq" id="WP_243803181.1">
    <property type="nucleotide sequence ID" value="NZ_CP094671.1"/>
</dbReference>
<gene>
    <name evidence="2" type="ORF">MTX78_24000</name>
</gene>
<geneLocation type="plasmid" evidence="2 3">
    <name>unnamed2</name>
</geneLocation>
<feature type="chain" id="PRO_5046721542" evidence="1">
    <location>
        <begin position="19"/>
        <end position="322"/>
    </location>
</feature>
<dbReference type="EMBL" id="CP094671">
    <property type="protein sequence ID" value="UOG77410.1"/>
    <property type="molecule type" value="Genomic_DNA"/>
</dbReference>
<name>A0ABY4D4H3_9BACT</name>
<feature type="signal peptide" evidence="1">
    <location>
        <begin position="1"/>
        <end position="18"/>
    </location>
</feature>